<organism evidence="2 3">
    <name type="scientific">Emiliania huxleyi (strain CCMP1516)</name>
    <dbReference type="NCBI Taxonomy" id="280463"/>
    <lineage>
        <taxon>Eukaryota</taxon>
        <taxon>Haptista</taxon>
        <taxon>Haptophyta</taxon>
        <taxon>Prymnesiophyceae</taxon>
        <taxon>Isochrysidales</taxon>
        <taxon>Noelaerhabdaceae</taxon>
        <taxon>Emiliania</taxon>
    </lineage>
</organism>
<protein>
    <submittedName>
        <fullName evidence="2">Uncharacterized protein</fullName>
    </submittedName>
</protein>
<keyword evidence="1" id="KW-0175">Coiled coil</keyword>
<dbReference type="PaxDb" id="2903-EOD36673"/>
<dbReference type="AlphaFoldDB" id="A0A0D3KLN8"/>
<sequence>MFALVAAVHAAPAFDAVAELEAAKIEIAKLREEALSFKAVASEREALFSSSPIPEPLVTPSFKSVQPGVFDISGMAYLGGIAGGDGKFLAVHDAKPKEDSDLSSGDPFTRVSMFMLPKKEEKDATDGLEGGLMHLEFTDLAFPDPPGIITGHRSTDLESVARIPGTNLVLLCESGNSADDACNATRPDPKHGLPDPTWRYDATASKTDPAFCETPPPRIYVSEVTAGAKPTVTIKQEIYWTEFYPGWVNSNGSPANKTSSGVPMNVEATAVGKWPAPAPGAPDLYVFLWAERESTTIHYTDLVLDANNTVSIGRPGGFDSKSFALPPPMNQTLNRPIVSLDVDDSGGIYAAAAYDTDVGDFGPYNSAVYKIGELTFHPEFWGFPMVEIYPEPTMFAEVNGFKVEAVARADKVPVNMYYNGEASAVSGPMTFLGTDDENYGGTLRPINLTLADLEHDEL</sequence>
<feature type="coiled-coil region" evidence="1">
    <location>
        <begin position="13"/>
        <end position="40"/>
    </location>
</feature>
<dbReference type="EnsemblProtists" id="EOD36673">
    <property type="protein sequence ID" value="EOD36673"/>
    <property type="gene ID" value="EMIHUDRAFT_440520"/>
</dbReference>
<name>A0A0D3KLN8_EMIH1</name>
<evidence type="ECO:0000313" key="2">
    <source>
        <dbReference type="EnsemblProtists" id="EOD36673"/>
    </source>
</evidence>
<accession>A0A0D3KLN8</accession>
<proteinExistence type="predicted"/>
<reference evidence="3" key="1">
    <citation type="journal article" date="2013" name="Nature">
        <title>Pan genome of the phytoplankton Emiliania underpins its global distribution.</title>
        <authorList>
            <person name="Read B.A."/>
            <person name="Kegel J."/>
            <person name="Klute M.J."/>
            <person name="Kuo A."/>
            <person name="Lefebvre S.C."/>
            <person name="Maumus F."/>
            <person name="Mayer C."/>
            <person name="Miller J."/>
            <person name="Monier A."/>
            <person name="Salamov A."/>
            <person name="Young J."/>
            <person name="Aguilar M."/>
            <person name="Claverie J.M."/>
            <person name="Frickenhaus S."/>
            <person name="Gonzalez K."/>
            <person name="Herman E.K."/>
            <person name="Lin Y.C."/>
            <person name="Napier J."/>
            <person name="Ogata H."/>
            <person name="Sarno A.F."/>
            <person name="Shmutz J."/>
            <person name="Schroeder D."/>
            <person name="de Vargas C."/>
            <person name="Verret F."/>
            <person name="von Dassow P."/>
            <person name="Valentin K."/>
            <person name="Van de Peer Y."/>
            <person name="Wheeler G."/>
            <person name="Dacks J.B."/>
            <person name="Delwiche C.F."/>
            <person name="Dyhrman S.T."/>
            <person name="Glockner G."/>
            <person name="John U."/>
            <person name="Richards T."/>
            <person name="Worden A.Z."/>
            <person name="Zhang X."/>
            <person name="Grigoriev I.V."/>
            <person name="Allen A.E."/>
            <person name="Bidle K."/>
            <person name="Borodovsky M."/>
            <person name="Bowler C."/>
            <person name="Brownlee C."/>
            <person name="Cock J.M."/>
            <person name="Elias M."/>
            <person name="Gladyshev V.N."/>
            <person name="Groth M."/>
            <person name="Guda C."/>
            <person name="Hadaegh A."/>
            <person name="Iglesias-Rodriguez M.D."/>
            <person name="Jenkins J."/>
            <person name="Jones B.M."/>
            <person name="Lawson T."/>
            <person name="Leese F."/>
            <person name="Lindquist E."/>
            <person name="Lobanov A."/>
            <person name="Lomsadze A."/>
            <person name="Malik S.B."/>
            <person name="Marsh M.E."/>
            <person name="Mackinder L."/>
            <person name="Mock T."/>
            <person name="Mueller-Roeber B."/>
            <person name="Pagarete A."/>
            <person name="Parker M."/>
            <person name="Probert I."/>
            <person name="Quesneville H."/>
            <person name="Raines C."/>
            <person name="Rensing S.A."/>
            <person name="Riano-Pachon D.M."/>
            <person name="Richier S."/>
            <person name="Rokitta S."/>
            <person name="Shiraiwa Y."/>
            <person name="Soanes D.M."/>
            <person name="van der Giezen M."/>
            <person name="Wahlund T.M."/>
            <person name="Williams B."/>
            <person name="Wilson W."/>
            <person name="Wolfe G."/>
            <person name="Wurch L.L."/>
        </authorList>
    </citation>
    <scope>NUCLEOTIDE SEQUENCE</scope>
</reference>
<dbReference type="HOGENOM" id="CLU_597789_0_0_1"/>
<dbReference type="KEGG" id="ehx:EMIHUDRAFT_440520"/>
<dbReference type="GeneID" id="17281943"/>
<keyword evidence="3" id="KW-1185">Reference proteome</keyword>
<reference evidence="2" key="2">
    <citation type="submission" date="2024-10" db="UniProtKB">
        <authorList>
            <consortium name="EnsemblProtists"/>
        </authorList>
    </citation>
    <scope>IDENTIFICATION</scope>
</reference>
<evidence type="ECO:0000256" key="1">
    <source>
        <dbReference type="SAM" id="Coils"/>
    </source>
</evidence>
<dbReference type="RefSeq" id="XP_005789102.1">
    <property type="nucleotide sequence ID" value="XM_005789045.1"/>
</dbReference>
<dbReference type="Proteomes" id="UP000013827">
    <property type="component" value="Unassembled WGS sequence"/>
</dbReference>
<evidence type="ECO:0000313" key="3">
    <source>
        <dbReference type="Proteomes" id="UP000013827"/>
    </source>
</evidence>